<feature type="compositionally biased region" description="Basic and acidic residues" evidence="1">
    <location>
        <begin position="1"/>
        <end position="17"/>
    </location>
</feature>
<evidence type="ECO:0000313" key="3">
    <source>
        <dbReference type="Proteomes" id="UP001140076"/>
    </source>
</evidence>
<evidence type="ECO:0000313" key="2">
    <source>
        <dbReference type="EMBL" id="MDA0564286.1"/>
    </source>
</evidence>
<gene>
    <name evidence="2" type="ORF">LG943_08095</name>
</gene>
<feature type="compositionally biased region" description="Low complexity" evidence="1">
    <location>
        <begin position="85"/>
        <end position="132"/>
    </location>
</feature>
<comment type="caution">
    <text evidence="2">The sequence shown here is derived from an EMBL/GenBank/DDBJ whole genome shotgun (WGS) entry which is preliminary data.</text>
</comment>
<keyword evidence="3" id="KW-1185">Reference proteome</keyword>
<dbReference type="EMBL" id="JAJAQC010000009">
    <property type="protein sequence ID" value="MDA0564286.1"/>
    <property type="molecule type" value="Genomic_DNA"/>
</dbReference>
<dbReference type="AlphaFoldDB" id="A0A9X3NLL6"/>
<dbReference type="Proteomes" id="UP001140076">
    <property type="component" value="Unassembled WGS sequence"/>
</dbReference>
<evidence type="ECO:0000256" key="1">
    <source>
        <dbReference type="SAM" id="MobiDB-lite"/>
    </source>
</evidence>
<feature type="region of interest" description="Disordered" evidence="1">
    <location>
        <begin position="1"/>
        <end position="132"/>
    </location>
</feature>
<reference evidence="2" key="1">
    <citation type="submission" date="2021-10" db="EMBL/GenBank/DDBJ databases">
        <title>Streptomonospora sp. nov., isolated from mangrove soil.</title>
        <authorList>
            <person name="Chen X."/>
            <person name="Ge X."/>
            <person name="Liu W."/>
        </authorList>
    </citation>
    <scope>NUCLEOTIDE SEQUENCE</scope>
    <source>
        <strain evidence="2">S1-112</strain>
    </source>
</reference>
<protein>
    <submittedName>
        <fullName evidence="2">5,6-dimethylbenzimidazole synthase</fullName>
    </submittedName>
</protein>
<accession>A0A9X3NLL6</accession>
<name>A0A9X3NLL6_9ACTN</name>
<sequence length="132" mass="13480">MTGEDHRHRRPDDDRPPAKGLLDDLPETGRGAGGAPRPAAARPNPFHVPQKRPAGGPRPNVIPFRGVGFDRTAAVPADPAPEPAAQPRTESAATEASPAPEAPAAPAAPERPGGSAASAERAPGPARRPAAR</sequence>
<feature type="non-terminal residue" evidence="2">
    <location>
        <position position="132"/>
    </location>
</feature>
<organism evidence="2 3">
    <name type="scientific">Streptomonospora mangrovi</name>
    <dbReference type="NCBI Taxonomy" id="2883123"/>
    <lineage>
        <taxon>Bacteria</taxon>
        <taxon>Bacillati</taxon>
        <taxon>Actinomycetota</taxon>
        <taxon>Actinomycetes</taxon>
        <taxon>Streptosporangiales</taxon>
        <taxon>Nocardiopsidaceae</taxon>
        <taxon>Streptomonospora</taxon>
    </lineage>
</organism>
<proteinExistence type="predicted"/>